<dbReference type="Ensembl" id="ENSHCOT00000000298.1">
    <property type="protein sequence ID" value="ENSHCOP00000008439.1"/>
    <property type="gene ID" value="ENSHCOG00000010684.1"/>
</dbReference>
<evidence type="ECO:0000256" key="1">
    <source>
        <dbReference type="SAM" id="MobiDB-lite"/>
    </source>
</evidence>
<protein>
    <submittedName>
        <fullName evidence="2">Uncharacterized protein</fullName>
    </submittedName>
</protein>
<evidence type="ECO:0000313" key="2">
    <source>
        <dbReference type="Ensembl" id="ENSHCOP00000008439.1"/>
    </source>
</evidence>
<organism evidence="2 3">
    <name type="scientific">Hippocampus comes</name>
    <name type="common">Tiger tail seahorse</name>
    <dbReference type="NCBI Taxonomy" id="109280"/>
    <lineage>
        <taxon>Eukaryota</taxon>
        <taxon>Metazoa</taxon>
        <taxon>Chordata</taxon>
        <taxon>Craniata</taxon>
        <taxon>Vertebrata</taxon>
        <taxon>Euteleostomi</taxon>
        <taxon>Actinopterygii</taxon>
        <taxon>Neopterygii</taxon>
        <taxon>Teleostei</taxon>
        <taxon>Neoteleostei</taxon>
        <taxon>Acanthomorphata</taxon>
        <taxon>Syngnathiaria</taxon>
        <taxon>Syngnathiformes</taxon>
        <taxon>Syngnathoidei</taxon>
        <taxon>Syngnathidae</taxon>
        <taxon>Hippocampus</taxon>
    </lineage>
</organism>
<feature type="region of interest" description="Disordered" evidence="1">
    <location>
        <begin position="36"/>
        <end position="65"/>
    </location>
</feature>
<feature type="compositionally biased region" description="Polar residues" evidence="1">
    <location>
        <begin position="41"/>
        <end position="65"/>
    </location>
</feature>
<keyword evidence="3" id="KW-1185">Reference proteome</keyword>
<proteinExistence type="predicted"/>
<evidence type="ECO:0000313" key="3">
    <source>
        <dbReference type="Proteomes" id="UP000264820"/>
    </source>
</evidence>
<accession>A0A3Q3DCG4</accession>
<dbReference type="AlphaFoldDB" id="A0A3Q3DCG4"/>
<name>A0A3Q3DCG4_HIPCM</name>
<reference evidence="2" key="2">
    <citation type="submission" date="2025-09" db="UniProtKB">
        <authorList>
            <consortium name="Ensembl"/>
        </authorList>
    </citation>
    <scope>IDENTIFICATION</scope>
</reference>
<reference evidence="2" key="1">
    <citation type="submission" date="2025-08" db="UniProtKB">
        <authorList>
            <consortium name="Ensembl"/>
        </authorList>
    </citation>
    <scope>IDENTIFICATION</scope>
</reference>
<dbReference type="Proteomes" id="UP000264820">
    <property type="component" value="Unplaced"/>
</dbReference>
<sequence>MMPAARLRQPPCTAATARVFRDAIRMGKQSAVMMTRGALPSSDTEASATGSGPATLASQTWLPCT</sequence>